<evidence type="ECO:0000313" key="1">
    <source>
        <dbReference type="EMBL" id="KAK9188499.1"/>
    </source>
</evidence>
<sequence>MEKLAMPITPPAGFECSLQRREVFSTEPMLATHFGGRMVNPSFAKYAKHVAQHLALHDHQEVN</sequence>
<dbReference type="Proteomes" id="UP001428341">
    <property type="component" value="Unassembled WGS sequence"/>
</dbReference>
<comment type="caution">
    <text evidence="1">The sequence shown here is derived from an EMBL/GenBank/DDBJ whole genome shotgun (WGS) entry which is preliminary data.</text>
</comment>
<reference evidence="1 2" key="1">
    <citation type="submission" date="2024-05" db="EMBL/GenBank/DDBJ databases">
        <title>Haplotype-resolved chromosome-level genome assembly of Huyou (Citrus changshanensis).</title>
        <authorList>
            <person name="Miao C."/>
            <person name="Chen W."/>
            <person name="Wu Y."/>
            <person name="Wang L."/>
            <person name="Zhao S."/>
            <person name="Grierson D."/>
            <person name="Xu C."/>
            <person name="Chen K."/>
        </authorList>
    </citation>
    <scope>NUCLEOTIDE SEQUENCE [LARGE SCALE GENOMIC DNA]</scope>
    <source>
        <strain evidence="1">01-14</strain>
        <tissue evidence="1">Leaf</tissue>
    </source>
</reference>
<name>A0AAP0M0V5_9ROSI</name>
<dbReference type="Gene3D" id="1.10.1200.270">
    <property type="entry name" value="Methyltransferase, alpha-helical capping domain"/>
    <property type="match status" value="1"/>
</dbReference>
<accession>A0AAP0M0V5</accession>
<dbReference type="InterPro" id="IPR042086">
    <property type="entry name" value="MeTrfase_capping"/>
</dbReference>
<gene>
    <name evidence="1" type="ORF">WN944_019902</name>
</gene>
<evidence type="ECO:0000313" key="2">
    <source>
        <dbReference type="Proteomes" id="UP001428341"/>
    </source>
</evidence>
<dbReference type="EMBL" id="JBCGBO010000007">
    <property type="protein sequence ID" value="KAK9188499.1"/>
    <property type="molecule type" value="Genomic_DNA"/>
</dbReference>
<dbReference type="AlphaFoldDB" id="A0AAP0M0V5"/>
<organism evidence="1 2">
    <name type="scientific">Citrus x changshan-huyou</name>
    <dbReference type="NCBI Taxonomy" id="2935761"/>
    <lineage>
        <taxon>Eukaryota</taxon>
        <taxon>Viridiplantae</taxon>
        <taxon>Streptophyta</taxon>
        <taxon>Embryophyta</taxon>
        <taxon>Tracheophyta</taxon>
        <taxon>Spermatophyta</taxon>
        <taxon>Magnoliopsida</taxon>
        <taxon>eudicotyledons</taxon>
        <taxon>Gunneridae</taxon>
        <taxon>Pentapetalae</taxon>
        <taxon>rosids</taxon>
        <taxon>malvids</taxon>
        <taxon>Sapindales</taxon>
        <taxon>Rutaceae</taxon>
        <taxon>Aurantioideae</taxon>
        <taxon>Citrus</taxon>
    </lineage>
</organism>
<proteinExistence type="predicted"/>
<keyword evidence="2" id="KW-1185">Reference proteome</keyword>
<protein>
    <submittedName>
        <fullName evidence="1">Uncharacterized protein</fullName>
    </submittedName>
</protein>